<evidence type="ECO:0008006" key="2">
    <source>
        <dbReference type="Google" id="ProtNLM"/>
    </source>
</evidence>
<gene>
    <name evidence="1" type="ORF">METZ01_LOCUS48968</name>
</gene>
<dbReference type="InterPro" id="IPR036249">
    <property type="entry name" value="Thioredoxin-like_sf"/>
</dbReference>
<name>A0A381RY51_9ZZZZ</name>
<accession>A0A381RY51</accession>
<reference evidence="1" key="1">
    <citation type="submission" date="2018-05" db="EMBL/GenBank/DDBJ databases">
        <authorList>
            <person name="Lanie J.A."/>
            <person name="Ng W.-L."/>
            <person name="Kazmierczak K.M."/>
            <person name="Andrzejewski T.M."/>
            <person name="Davidsen T.M."/>
            <person name="Wayne K.J."/>
            <person name="Tettelin H."/>
            <person name="Glass J.I."/>
            <person name="Rusch D."/>
            <person name="Podicherti R."/>
            <person name="Tsui H.-C.T."/>
            <person name="Winkler M.E."/>
        </authorList>
    </citation>
    <scope>NUCLEOTIDE SEQUENCE</scope>
</reference>
<dbReference type="CDD" id="cd02980">
    <property type="entry name" value="TRX_Fd_family"/>
    <property type="match status" value="1"/>
</dbReference>
<protein>
    <recommendedName>
        <fullName evidence="2">Ferredoxin</fullName>
    </recommendedName>
</protein>
<organism evidence="1">
    <name type="scientific">marine metagenome</name>
    <dbReference type="NCBI Taxonomy" id="408172"/>
    <lineage>
        <taxon>unclassified sequences</taxon>
        <taxon>metagenomes</taxon>
        <taxon>ecological metagenomes</taxon>
    </lineage>
</organism>
<dbReference type="EMBL" id="UINC01002384">
    <property type="protein sequence ID" value="SUZ96114.1"/>
    <property type="molecule type" value="Genomic_DNA"/>
</dbReference>
<dbReference type="Gene3D" id="3.40.30.10">
    <property type="entry name" value="Glutaredoxin"/>
    <property type="match status" value="1"/>
</dbReference>
<evidence type="ECO:0000313" key="1">
    <source>
        <dbReference type="EMBL" id="SUZ96114.1"/>
    </source>
</evidence>
<dbReference type="AlphaFoldDB" id="A0A381RY51"/>
<proteinExistence type="predicted"/>
<dbReference type="SUPFAM" id="SSF52833">
    <property type="entry name" value="Thioredoxin-like"/>
    <property type="match status" value="1"/>
</dbReference>
<sequence length="85" mass="9634">MKFVKLINQHGLKGKVRANKTGCLDACELGAAVVIYPDNIWYTRVSVNDVDEIFKTSILKNGVVKRLVATKDTWNELKKIRESNQ</sequence>